<reference evidence="10 11" key="1">
    <citation type="submission" date="2020-08" db="EMBL/GenBank/DDBJ databases">
        <title>Genome public.</title>
        <authorList>
            <person name="Liu C."/>
            <person name="Sun Q."/>
        </authorList>
    </citation>
    <scope>NUCLEOTIDE SEQUENCE [LARGE SCALE GENOMIC DNA]</scope>
    <source>
        <strain evidence="10 11">BX14</strain>
    </source>
</reference>
<dbReference type="InterPro" id="IPR029063">
    <property type="entry name" value="SAM-dependent_MTases_sf"/>
</dbReference>
<sequence length="606" mass="69903">MTTDYTEQIQNFVLNSIQLINIQLQKLTGQNSITISNVYPLSFETTFQKSNNLHIDSSDNLFDALGKLYESTLPKNLRKDLGQFYTRDDSLITQMISDSELFKGLILEPSCGSGLFMVHIANRIIAIMKKEGNTSEEILTYIQKNLYGNDNDLLALQITEINLLTTLLPLIADALNTNPFFKLNKLNLTSFDFTQRDVFSKKFSLVIGNPPFITMYGKRSRNMTEEKRAYFNTFDFVQNRNGNNKFNISMFFVENGLKQLEPNGQLIFILDIAFFETAYIDLRKYIIENYYINSITKGLQAFEDVASGQIIINISNRKESNDSVIFKDIENNISCQINQAIWDDSKNKYKIFIPLVHQAKDINDKVMKYPRLDTYYPGKALRTCCALTGKTEEFVVNPLIEKKHLVFPYIEGSKGLKCKFGELTPTCHIKYDYELQLAISEEFKKELELAGVKNKKRVTLGDKDAYLSPKIFIRQSATEIIATYTEDPFAANNSIYVLSNKSNAKQDTDMLKYVCGILNSELITYFCRINKIIRVEKGKTPQIKTSDLKEIRICISDEYYYPIIDLVEKLLECQNSTYYNTLNNYIYSIYNITTDEQKFIKTYLYA</sequence>
<dbReference type="GO" id="GO:0032259">
    <property type="term" value="P:methylation"/>
    <property type="evidence" value="ECO:0007669"/>
    <property type="project" value="UniProtKB-KW"/>
</dbReference>
<dbReference type="Proteomes" id="UP000653904">
    <property type="component" value="Unassembled WGS sequence"/>
</dbReference>
<dbReference type="PANTHER" id="PTHR33841">
    <property type="entry name" value="DNA METHYLTRANSFERASE YEEA-RELATED"/>
    <property type="match status" value="1"/>
</dbReference>
<dbReference type="GO" id="GO:0009307">
    <property type="term" value="P:DNA restriction-modification system"/>
    <property type="evidence" value="ECO:0007669"/>
    <property type="project" value="UniProtKB-KW"/>
</dbReference>
<keyword evidence="6" id="KW-0238">DNA-binding</keyword>
<dbReference type="PRINTS" id="PR00507">
    <property type="entry name" value="N12N6MTFRASE"/>
</dbReference>
<dbReference type="InterPro" id="IPR002052">
    <property type="entry name" value="DNA_methylase_N6_adenine_CS"/>
</dbReference>
<dbReference type="EC" id="2.1.1.72" evidence="1"/>
<comment type="catalytic activity">
    <reaction evidence="7">
        <text>a 2'-deoxyadenosine in DNA + S-adenosyl-L-methionine = an N(6)-methyl-2'-deoxyadenosine in DNA + S-adenosyl-L-homocysteine + H(+)</text>
        <dbReference type="Rhea" id="RHEA:15197"/>
        <dbReference type="Rhea" id="RHEA-COMP:12418"/>
        <dbReference type="Rhea" id="RHEA-COMP:12419"/>
        <dbReference type="ChEBI" id="CHEBI:15378"/>
        <dbReference type="ChEBI" id="CHEBI:57856"/>
        <dbReference type="ChEBI" id="CHEBI:59789"/>
        <dbReference type="ChEBI" id="CHEBI:90615"/>
        <dbReference type="ChEBI" id="CHEBI:90616"/>
        <dbReference type="EC" id="2.1.1.72"/>
    </reaction>
</comment>
<keyword evidence="3" id="KW-0808">Transferase</keyword>
<dbReference type="Pfam" id="PF12950">
    <property type="entry name" value="TaqI_C"/>
    <property type="match status" value="1"/>
</dbReference>
<dbReference type="InterPro" id="IPR025931">
    <property type="entry name" value="TaqI_C"/>
</dbReference>
<dbReference type="InterPro" id="IPR011639">
    <property type="entry name" value="MethylTrfase_TaqI-like_dom"/>
</dbReference>
<organism evidence="10 11">
    <name type="scientific">Clostridium segne</name>
    <dbReference type="NCBI Taxonomy" id="2763038"/>
    <lineage>
        <taxon>Bacteria</taxon>
        <taxon>Bacillati</taxon>
        <taxon>Bacillota</taxon>
        <taxon>Clostridia</taxon>
        <taxon>Eubacteriales</taxon>
        <taxon>Clostridiaceae</taxon>
        <taxon>Clostridium</taxon>
    </lineage>
</organism>
<keyword evidence="5" id="KW-0680">Restriction system</keyword>
<feature type="domain" description="Type II methyltransferase M.TaqI-like" evidence="8">
    <location>
        <begin position="144"/>
        <end position="296"/>
    </location>
</feature>
<evidence type="ECO:0000259" key="9">
    <source>
        <dbReference type="Pfam" id="PF12950"/>
    </source>
</evidence>
<evidence type="ECO:0000256" key="3">
    <source>
        <dbReference type="ARBA" id="ARBA00022679"/>
    </source>
</evidence>
<evidence type="ECO:0000256" key="5">
    <source>
        <dbReference type="ARBA" id="ARBA00022747"/>
    </source>
</evidence>
<dbReference type="InterPro" id="IPR050953">
    <property type="entry name" value="N4_N6_ade-DNA_methylase"/>
</dbReference>
<keyword evidence="2" id="KW-0489">Methyltransferase</keyword>
<gene>
    <name evidence="10" type="ORF">H8S19_08620</name>
</gene>
<evidence type="ECO:0000259" key="8">
    <source>
        <dbReference type="Pfam" id="PF07669"/>
    </source>
</evidence>
<dbReference type="Pfam" id="PF07669">
    <property type="entry name" value="Eco57I"/>
    <property type="match status" value="1"/>
</dbReference>
<evidence type="ECO:0000256" key="1">
    <source>
        <dbReference type="ARBA" id="ARBA00011900"/>
    </source>
</evidence>
<dbReference type="PANTHER" id="PTHR33841:SF1">
    <property type="entry name" value="DNA METHYLTRANSFERASE A"/>
    <property type="match status" value="1"/>
</dbReference>
<proteinExistence type="predicted"/>
<evidence type="ECO:0000256" key="6">
    <source>
        <dbReference type="ARBA" id="ARBA00023125"/>
    </source>
</evidence>
<feature type="domain" description="TaqI-like C-terminal specificity" evidence="9">
    <location>
        <begin position="455"/>
        <end position="551"/>
    </location>
</feature>
<name>A0AAW3X3V5_9CLOT</name>
<evidence type="ECO:0000313" key="11">
    <source>
        <dbReference type="Proteomes" id="UP000653904"/>
    </source>
</evidence>
<dbReference type="PROSITE" id="PS00092">
    <property type="entry name" value="N6_MTASE"/>
    <property type="match status" value="1"/>
</dbReference>
<accession>A0AAW3X3V5</accession>
<keyword evidence="11" id="KW-1185">Reference proteome</keyword>
<evidence type="ECO:0000256" key="2">
    <source>
        <dbReference type="ARBA" id="ARBA00022603"/>
    </source>
</evidence>
<dbReference type="GO" id="GO:0009007">
    <property type="term" value="F:site-specific DNA-methyltransferase (adenine-specific) activity"/>
    <property type="evidence" value="ECO:0007669"/>
    <property type="project" value="UniProtKB-EC"/>
</dbReference>
<evidence type="ECO:0000256" key="4">
    <source>
        <dbReference type="ARBA" id="ARBA00022691"/>
    </source>
</evidence>
<dbReference type="RefSeq" id="WP_118652107.1">
    <property type="nucleotide sequence ID" value="NZ_JACOOW010000011.1"/>
</dbReference>
<dbReference type="EMBL" id="JACOOW010000011">
    <property type="protein sequence ID" value="MBC5657119.1"/>
    <property type="molecule type" value="Genomic_DNA"/>
</dbReference>
<comment type="caution">
    <text evidence="10">The sequence shown here is derived from an EMBL/GenBank/DDBJ whole genome shotgun (WGS) entry which is preliminary data.</text>
</comment>
<evidence type="ECO:0000256" key="7">
    <source>
        <dbReference type="ARBA" id="ARBA00047942"/>
    </source>
</evidence>
<dbReference type="GO" id="GO:0003677">
    <property type="term" value="F:DNA binding"/>
    <property type="evidence" value="ECO:0007669"/>
    <property type="project" value="UniProtKB-KW"/>
</dbReference>
<evidence type="ECO:0000313" key="10">
    <source>
        <dbReference type="EMBL" id="MBC5657119.1"/>
    </source>
</evidence>
<dbReference type="AlphaFoldDB" id="A0AAW3X3V5"/>
<protein>
    <recommendedName>
        <fullName evidence="1">site-specific DNA-methyltransferase (adenine-specific)</fullName>
        <ecNumber evidence="1">2.1.1.72</ecNumber>
    </recommendedName>
</protein>
<dbReference type="SUPFAM" id="SSF53335">
    <property type="entry name" value="S-adenosyl-L-methionine-dependent methyltransferases"/>
    <property type="match status" value="1"/>
</dbReference>
<keyword evidence="4" id="KW-0949">S-adenosyl-L-methionine</keyword>
<dbReference type="Gene3D" id="3.40.50.150">
    <property type="entry name" value="Vaccinia Virus protein VP39"/>
    <property type="match status" value="1"/>
</dbReference>